<name>A0ABN9WUH0_9DINO</name>
<dbReference type="EMBL" id="CAUYUJ010019361">
    <property type="protein sequence ID" value="CAK0890486.1"/>
    <property type="molecule type" value="Genomic_DNA"/>
</dbReference>
<comment type="caution">
    <text evidence="1">The sequence shown here is derived from an EMBL/GenBank/DDBJ whole genome shotgun (WGS) entry which is preliminary data.</text>
</comment>
<evidence type="ECO:0000313" key="1">
    <source>
        <dbReference type="EMBL" id="CAK0890486.1"/>
    </source>
</evidence>
<reference evidence="1" key="1">
    <citation type="submission" date="2023-10" db="EMBL/GenBank/DDBJ databases">
        <authorList>
            <person name="Chen Y."/>
            <person name="Shah S."/>
            <person name="Dougan E. K."/>
            <person name="Thang M."/>
            <person name="Chan C."/>
        </authorList>
    </citation>
    <scope>NUCLEOTIDE SEQUENCE [LARGE SCALE GENOMIC DNA]</scope>
</reference>
<keyword evidence="2" id="KW-1185">Reference proteome</keyword>
<sequence>AFWRIIHAELLFSRSTSQAAIQLMMPDLVAFVSVLVKAAGAAVACAAAPRRTSAALETAESKLAHIRSRSPELHVQVAAVEAVMAQANTGRGFGVSVGGSLVLSKGLIQKTILSLAGAAAVLGSFGDWVLGVEDKEFQALINKIDFLDDRVRVLDDHLHGLDRQDQHLSKMMGFVQGLVQDMHRGQ</sequence>
<feature type="non-terminal residue" evidence="1">
    <location>
        <position position="1"/>
    </location>
</feature>
<proteinExistence type="predicted"/>
<gene>
    <name evidence="1" type="ORF">PCOR1329_LOCUS70721</name>
</gene>
<evidence type="ECO:0000313" key="2">
    <source>
        <dbReference type="Proteomes" id="UP001189429"/>
    </source>
</evidence>
<evidence type="ECO:0008006" key="3">
    <source>
        <dbReference type="Google" id="ProtNLM"/>
    </source>
</evidence>
<accession>A0ABN9WUH0</accession>
<protein>
    <recommendedName>
        <fullName evidence="3">Biogenesis of lysosome-related organelles complex 1 subunit 1</fullName>
    </recommendedName>
</protein>
<organism evidence="1 2">
    <name type="scientific">Prorocentrum cordatum</name>
    <dbReference type="NCBI Taxonomy" id="2364126"/>
    <lineage>
        <taxon>Eukaryota</taxon>
        <taxon>Sar</taxon>
        <taxon>Alveolata</taxon>
        <taxon>Dinophyceae</taxon>
        <taxon>Prorocentrales</taxon>
        <taxon>Prorocentraceae</taxon>
        <taxon>Prorocentrum</taxon>
    </lineage>
</organism>
<dbReference type="Proteomes" id="UP001189429">
    <property type="component" value="Unassembled WGS sequence"/>
</dbReference>